<proteinExistence type="inferred from homology"/>
<name>A0A8X7X6N2_POLSE</name>
<evidence type="ECO:0000256" key="2">
    <source>
        <dbReference type="SAM" id="Phobius"/>
    </source>
</evidence>
<dbReference type="GO" id="GO:0005829">
    <property type="term" value="C:cytosol"/>
    <property type="evidence" value="ECO:0007669"/>
    <property type="project" value="TreeGrafter"/>
</dbReference>
<evidence type="ECO:0000313" key="5">
    <source>
        <dbReference type="Proteomes" id="UP000886611"/>
    </source>
</evidence>
<dbReference type="GO" id="GO:0005975">
    <property type="term" value="P:carbohydrate metabolic process"/>
    <property type="evidence" value="ECO:0007669"/>
    <property type="project" value="InterPro"/>
</dbReference>
<keyword evidence="2" id="KW-1133">Transmembrane helix</keyword>
<dbReference type="Gene3D" id="2.60.420.10">
    <property type="entry name" value="Maltose phosphorylase, domain 3"/>
    <property type="match status" value="1"/>
</dbReference>
<accession>A0A8X7X6N2</accession>
<dbReference type="Pfam" id="PF03633">
    <property type="entry name" value="Glyco_hydro_65C"/>
    <property type="match status" value="1"/>
</dbReference>
<gene>
    <name evidence="4" type="primary">Pgghg_0</name>
    <name evidence="4" type="ORF">GTO96_0001074</name>
</gene>
<reference evidence="4 5" key="1">
    <citation type="journal article" date="2021" name="Cell">
        <title>Tracing the genetic footprints of vertebrate landing in non-teleost ray-finned fishes.</title>
        <authorList>
            <person name="Bi X."/>
            <person name="Wang K."/>
            <person name="Yang L."/>
            <person name="Pan H."/>
            <person name="Jiang H."/>
            <person name="Wei Q."/>
            <person name="Fang M."/>
            <person name="Yu H."/>
            <person name="Zhu C."/>
            <person name="Cai Y."/>
            <person name="He Y."/>
            <person name="Gan X."/>
            <person name="Zeng H."/>
            <person name="Yu D."/>
            <person name="Zhu Y."/>
            <person name="Jiang H."/>
            <person name="Qiu Q."/>
            <person name="Yang H."/>
            <person name="Zhang Y.E."/>
            <person name="Wang W."/>
            <person name="Zhu M."/>
            <person name="He S."/>
            <person name="Zhang G."/>
        </authorList>
    </citation>
    <scope>NUCLEOTIDE SEQUENCE [LARGE SCALE GENOMIC DNA]</scope>
    <source>
        <strain evidence="4">Bchr_013</strain>
    </source>
</reference>
<protein>
    <submittedName>
        <fullName evidence="4">PGGHG glucosidase</fullName>
    </submittedName>
</protein>
<sequence>MFAVGWLELKQKTRAQAHLMKCFSNIQEPYKVWSEYSDGTGAVNFLTGMGGFLQAVLFGYTGFRIKKESLNFDPALPEEIMDFSITGVCYLGNKLNFTFKRDKMTITLDKILCLQHFNLEVALVKSGETYPLNLGNESS</sequence>
<dbReference type="PANTHER" id="PTHR11051">
    <property type="entry name" value="GLYCOSYL HYDROLASE-RELATED"/>
    <property type="match status" value="1"/>
</dbReference>
<organism evidence="4 5">
    <name type="scientific">Polypterus senegalus</name>
    <name type="common">Senegal bichir</name>
    <dbReference type="NCBI Taxonomy" id="55291"/>
    <lineage>
        <taxon>Eukaryota</taxon>
        <taxon>Metazoa</taxon>
        <taxon>Chordata</taxon>
        <taxon>Craniata</taxon>
        <taxon>Vertebrata</taxon>
        <taxon>Euteleostomi</taxon>
        <taxon>Actinopterygii</taxon>
        <taxon>Polypteriformes</taxon>
        <taxon>Polypteridae</taxon>
        <taxon>Polypterus</taxon>
    </lineage>
</organism>
<dbReference type="Proteomes" id="UP000886611">
    <property type="component" value="Unassembled WGS sequence"/>
</dbReference>
<evidence type="ECO:0000313" key="4">
    <source>
        <dbReference type="EMBL" id="KAG2463050.1"/>
    </source>
</evidence>
<dbReference type="InterPro" id="IPR008928">
    <property type="entry name" value="6-hairpin_glycosidase_sf"/>
</dbReference>
<feature type="non-terminal residue" evidence="4">
    <location>
        <position position="1"/>
    </location>
</feature>
<dbReference type="EMBL" id="JAATIS010004040">
    <property type="protein sequence ID" value="KAG2463050.1"/>
    <property type="molecule type" value="Genomic_DNA"/>
</dbReference>
<keyword evidence="5" id="KW-1185">Reference proteome</keyword>
<dbReference type="AlphaFoldDB" id="A0A8X7X6N2"/>
<feature type="non-terminal residue" evidence="4">
    <location>
        <position position="139"/>
    </location>
</feature>
<dbReference type="PANTHER" id="PTHR11051:SF8">
    <property type="entry name" value="PROTEIN-GLUCOSYLGALACTOSYLHYDROXYLYSINE GLUCOSIDASE"/>
    <property type="match status" value="1"/>
</dbReference>
<dbReference type="FunFam" id="2.60.420.10:FF:000003">
    <property type="entry name" value="Protein-glucosylgalactosylhydroxylysine glucosidase"/>
    <property type="match status" value="1"/>
</dbReference>
<feature type="domain" description="Glycoside hydrolase family 65 C-terminal" evidence="3">
    <location>
        <begin position="63"/>
        <end position="109"/>
    </location>
</feature>
<keyword evidence="2" id="KW-0472">Membrane</keyword>
<evidence type="ECO:0000256" key="1">
    <source>
        <dbReference type="ARBA" id="ARBA00006768"/>
    </source>
</evidence>
<dbReference type="SUPFAM" id="SSF48208">
    <property type="entry name" value="Six-hairpin glycosidases"/>
    <property type="match status" value="1"/>
</dbReference>
<dbReference type="InterPro" id="IPR005194">
    <property type="entry name" value="Glyco_hydro_65_C"/>
</dbReference>
<comment type="caution">
    <text evidence="4">The sequence shown here is derived from an EMBL/GenBank/DDBJ whole genome shotgun (WGS) entry which is preliminary data.</text>
</comment>
<feature type="transmembrane region" description="Helical" evidence="2">
    <location>
        <begin position="42"/>
        <end position="63"/>
    </location>
</feature>
<keyword evidence="2" id="KW-0812">Transmembrane</keyword>
<evidence type="ECO:0000259" key="3">
    <source>
        <dbReference type="Pfam" id="PF03633"/>
    </source>
</evidence>
<comment type="similarity">
    <text evidence="1">Belongs to the glycosyl hydrolase 65 family.</text>
</comment>
<dbReference type="GO" id="GO:0047402">
    <property type="term" value="F:protein-glucosylgalactosylhydroxylysine glucosidase activity"/>
    <property type="evidence" value="ECO:0007669"/>
    <property type="project" value="TreeGrafter"/>
</dbReference>